<dbReference type="GO" id="GO:0045814">
    <property type="term" value="P:negative regulation of gene expression, epigenetic"/>
    <property type="evidence" value="ECO:0007669"/>
    <property type="project" value="TreeGrafter"/>
</dbReference>
<keyword evidence="10" id="KW-1185">Reference proteome</keyword>
<keyword evidence="5" id="KW-0539">Nucleus</keyword>
<evidence type="ECO:0000256" key="4">
    <source>
        <dbReference type="ARBA" id="ARBA00022833"/>
    </source>
</evidence>
<dbReference type="AlphaFoldDB" id="A0A3D8R8I2"/>
<dbReference type="InterPro" id="IPR019787">
    <property type="entry name" value="Znf_PHD-finger"/>
</dbReference>
<feature type="compositionally biased region" description="Polar residues" evidence="7">
    <location>
        <begin position="96"/>
        <end position="115"/>
    </location>
</feature>
<evidence type="ECO:0000256" key="3">
    <source>
        <dbReference type="ARBA" id="ARBA00022771"/>
    </source>
</evidence>
<dbReference type="InterPro" id="IPR001965">
    <property type="entry name" value="Znf_PHD"/>
</dbReference>
<dbReference type="InterPro" id="IPR013083">
    <property type="entry name" value="Znf_RING/FYVE/PHD"/>
</dbReference>
<dbReference type="GO" id="GO:0008270">
    <property type="term" value="F:zinc ion binding"/>
    <property type="evidence" value="ECO:0007669"/>
    <property type="project" value="UniProtKB-KW"/>
</dbReference>
<dbReference type="CDD" id="cd15502">
    <property type="entry name" value="PHD_Phf1p_Phf2p_like"/>
    <property type="match status" value="1"/>
</dbReference>
<dbReference type="OrthoDB" id="5863171at2759"/>
<evidence type="ECO:0000256" key="2">
    <source>
        <dbReference type="ARBA" id="ARBA00022723"/>
    </source>
</evidence>
<dbReference type="InterPro" id="IPR019786">
    <property type="entry name" value="Zinc_finger_PHD-type_CS"/>
</dbReference>
<dbReference type="SMART" id="SM00249">
    <property type="entry name" value="PHD"/>
    <property type="match status" value="1"/>
</dbReference>
<gene>
    <name evidence="9" type="ORF">BP5796_08749</name>
</gene>
<feature type="compositionally biased region" description="Polar residues" evidence="7">
    <location>
        <begin position="1"/>
        <end position="11"/>
    </location>
</feature>
<dbReference type="PROSITE" id="PS01359">
    <property type="entry name" value="ZF_PHD_1"/>
    <property type="match status" value="1"/>
</dbReference>
<dbReference type="Pfam" id="PF00628">
    <property type="entry name" value="PHD"/>
    <property type="match status" value="1"/>
</dbReference>
<keyword evidence="4" id="KW-0862">Zinc</keyword>
<evidence type="ECO:0000313" key="10">
    <source>
        <dbReference type="Proteomes" id="UP000256328"/>
    </source>
</evidence>
<feature type="region of interest" description="Disordered" evidence="7">
    <location>
        <begin position="335"/>
        <end position="458"/>
    </location>
</feature>
<evidence type="ECO:0000256" key="5">
    <source>
        <dbReference type="ARBA" id="ARBA00023242"/>
    </source>
</evidence>
<dbReference type="GO" id="GO:0005634">
    <property type="term" value="C:nucleus"/>
    <property type="evidence" value="ECO:0007669"/>
    <property type="project" value="UniProtKB-SubCell"/>
</dbReference>
<feature type="region of interest" description="Disordered" evidence="7">
    <location>
        <begin position="196"/>
        <end position="224"/>
    </location>
</feature>
<comment type="caution">
    <text evidence="9">The sequence shown here is derived from an EMBL/GenBank/DDBJ whole genome shotgun (WGS) entry which is preliminary data.</text>
</comment>
<feature type="region of interest" description="Disordered" evidence="7">
    <location>
        <begin position="74"/>
        <end position="184"/>
    </location>
</feature>
<feature type="compositionally biased region" description="Low complexity" evidence="7">
    <location>
        <begin position="335"/>
        <end position="352"/>
    </location>
</feature>
<protein>
    <recommendedName>
        <fullName evidence="8">PHD-type domain-containing protein</fullName>
    </recommendedName>
</protein>
<dbReference type="GO" id="GO:0003677">
    <property type="term" value="F:DNA binding"/>
    <property type="evidence" value="ECO:0007669"/>
    <property type="project" value="TreeGrafter"/>
</dbReference>
<feature type="compositionally biased region" description="Acidic residues" evidence="7">
    <location>
        <begin position="159"/>
        <end position="174"/>
    </location>
</feature>
<feature type="region of interest" description="Disordered" evidence="7">
    <location>
        <begin position="1"/>
        <end position="28"/>
    </location>
</feature>
<sequence>MDANAQANGAGNSDAPMTDNSPPRPYVQQFSANTAMILQRIKSGVGGLGVGILGQGAAPPPGYEDMKRSVLQGMKTSMNMEIPTPLSAQARRLAKQSPTPTGASRNASGAPSPYTTPYAKKDATAGTSAGGIGSNGRGKRSRAPKAGTKRKRRKSESVSPEESDMPDLDDESDSDGSGSLNMPRMTQSGRQIVKPAAFVPSASSGSARKRGPSKRTQEEKNEQALCKRCGRGHSPQSNMIVFCDGCNLPWHQMCHDPIISDEAVRDETADWYCAECSRKKGILPAFDPTRGVSWQGRSTEQKRAYLQSLSHTQLVSLLLHSTHLYPNIPIFPATASQPTSRTTSQSQERNSTPQQPFPPSVAASSGLFNRADSNPAGTMNFIRKISPIGNTPSPSFPPKDLESSTQKPSAPHALAIGAQAEDGDAEASRESTPASPPYPKPGMGLMAKLGPDDQDDEWLIDNNDFDAFSHVVFEDGDAHAV</sequence>
<evidence type="ECO:0000256" key="6">
    <source>
        <dbReference type="PROSITE-ProRule" id="PRU00146"/>
    </source>
</evidence>
<feature type="compositionally biased region" description="Polar residues" evidence="7">
    <location>
        <begin position="362"/>
        <end position="377"/>
    </location>
</feature>
<reference evidence="9 10" key="1">
    <citation type="journal article" date="2018" name="IMA Fungus">
        <title>IMA Genome-F 9: Draft genome sequence of Annulohypoxylon stygium, Aspergillus mulundensis, Berkeleyomyces basicola (syn. Thielaviopsis basicola), Ceratocystis smalleyi, two Cercospora beticola strains, Coleophoma cylindrospora, Fusarium fracticaudum, Phialophora cf. hyalina, and Morchella septimelata.</title>
        <authorList>
            <person name="Wingfield B.D."/>
            <person name="Bills G.F."/>
            <person name="Dong Y."/>
            <person name="Huang W."/>
            <person name="Nel W.J."/>
            <person name="Swalarsk-Parry B.S."/>
            <person name="Vaghefi N."/>
            <person name="Wilken P.M."/>
            <person name="An Z."/>
            <person name="de Beer Z.W."/>
            <person name="De Vos L."/>
            <person name="Chen L."/>
            <person name="Duong T.A."/>
            <person name="Gao Y."/>
            <person name="Hammerbacher A."/>
            <person name="Kikkert J.R."/>
            <person name="Li Y."/>
            <person name="Li H."/>
            <person name="Li K."/>
            <person name="Li Q."/>
            <person name="Liu X."/>
            <person name="Ma X."/>
            <person name="Naidoo K."/>
            <person name="Pethybridge S.J."/>
            <person name="Sun J."/>
            <person name="Steenkamp E.T."/>
            <person name="van der Nest M.A."/>
            <person name="van Wyk S."/>
            <person name="Wingfield M.J."/>
            <person name="Xiong C."/>
            <person name="Yue Q."/>
            <person name="Zhang X."/>
        </authorList>
    </citation>
    <scope>NUCLEOTIDE SEQUENCE [LARGE SCALE GENOMIC DNA]</scope>
    <source>
        <strain evidence="9 10">BP5796</strain>
    </source>
</reference>
<dbReference type="SUPFAM" id="SSF57903">
    <property type="entry name" value="FYVE/PHD zinc finger"/>
    <property type="match status" value="1"/>
</dbReference>
<evidence type="ECO:0000313" key="9">
    <source>
        <dbReference type="EMBL" id="RDW70352.1"/>
    </source>
</evidence>
<accession>A0A3D8R8I2</accession>
<dbReference type="PANTHER" id="PTHR12628">
    <property type="entry name" value="POLYCOMB-LIKE TRANSCRIPTION FACTOR"/>
    <property type="match status" value="1"/>
</dbReference>
<organism evidence="9 10">
    <name type="scientific">Coleophoma crateriformis</name>
    <dbReference type="NCBI Taxonomy" id="565419"/>
    <lineage>
        <taxon>Eukaryota</taxon>
        <taxon>Fungi</taxon>
        <taxon>Dikarya</taxon>
        <taxon>Ascomycota</taxon>
        <taxon>Pezizomycotina</taxon>
        <taxon>Leotiomycetes</taxon>
        <taxon>Helotiales</taxon>
        <taxon>Dermateaceae</taxon>
        <taxon>Coleophoma</taxon>
    </lineage>
</organism>
<dbReference type="GO" id="GO:0003682">
    <property type="term" value="F:chromatin binding"/>
    <property type="evidence" value="ECO:0007669"/>
    <property type="project" value="TreeGrafter"/>
</dbReference>
<keyword evidence="3 6" id="KW-0863">Zinc-finger</keyword>
<evidence type="ECO:0000256" key="7">
    <source>
        <dbReference type="SAM" id="MobiDB-lite"/>
    </source>
</evidence>
<dbReference type="EMBL" id="PDLN01000012">
    <property type="protein sequence ID" value="RDW70352.1"/>
    <property type="molecule type" value="Genomic_DNA"/>
</dbReference>
<feature type="domain" description="PHD-type" evidence="8">
    <location>
        <begin position="223"/>
        <end position="279"/>
    </location>
</feature>
<dbReference type="PROSITE" id="PS50016">
    <property type="entry name" value="ZF_PHD_2"/>
    <property type="match status" value="1"/>
</dbReference>
<dbReference type="InterPro" id="IPR011011">
    <property type="entry name" value="Znf_FYVE_PHD"/>
</dbReference>
<comment type="subcellular location">
    <subcellularLocation>
        <location evidence="1">Nucleus</location>
    </subcellularLocation>
</comment>
<feature type="compositionally biased region" description="Basic residues" evidence="7">
    <location>
        <begin position="137"/>
        <end position="154"/>
    </location>
</feature>
<evidence type="ECO:0000256" key="1">
    <source>
        <dbReference type="ARBA" id="ARBA00004123"/>
    </source>
</evidence>
<keyword evidence="2" id="KW-0479">Metal-binding</keyword>
<name>A0A3D8R8I2_9HELO</name>
<dbReference type="Gene3D" id="3.30.40.10">
    <property type="entry name" value="Zinc/RING finger domain, C3HC4 (zinc finger)"/>
    <property type="match status" value="1"/>
</dbReference>
<proteinExistence type="predicted"/>
<evidence type="ECO:0000259" key="8">
    <source>
        <dbReference type="PROSITE" id="PS50016"/>
    </source>
</evidence>
<dbReference type="PANTHER" id="PTHR12628:SF10">
    <property type="entry name" value="HOMEOBOX DOMAIN-CONTAINING PROTEIN"/>
    <property type="match status" value="1"/>
</dbReference>
<dbReference type="Proteomes" id="UP000256328">
    <property type="component" value="Unassembled WGS sequence"/>
</dbReference>